<dbReference type="InterPro" id="IPR013486">
    <property type="entry name" value="SpoIID/LytB"/>
</dbReference>
<name>W0EBN4_9FIRM</name>
<dbReference type="eggNOG" id="COG2385">
    <property type="taxonomic scope" value="Bacteria"/>
</dbReference>
<dbReference type="EMBL" id="CP007032">
    <property type="protein sequence ID" value="AHF08265.1"/>
    <property type="molecule type" value="Genomic_DNA"/>
</dbReference>
<dbReference type="RefSeq" id="WP_006716815.1">
    <property type="nucleotide sequence ID" value="NZ_CP007032.1"/>
</dbReference>
<dbReference type="AlphaFoldDB" id="W0EBN4"/>
<dbReference type="NCBIfam" id="TIGR02669">
    <property type="entry name" value="SpoIID_LytB"/>
    <property type="match status" value="1"/>
</dbReference>
<keyword evidence="1" id="KW-0472">Membrane</keyword>
<dbReference type="InterPro" id="IPR014225">
    <property type="entry name" value="Spore_II_D_firmicutes"/>
</dbReference>
<dbReference type="InterPro" id="IPR051922">
    <property type="entry name" value="Bact_Sporulation_Assoc"/>
</dbReference>
<dbReference type="NCBIfam" id="TIGR02870">
    <property type="entry name" value="spore_II_D"/>
    <property type="match status" value="1"/>
</dbReference>
<dbReference type="HOGENOM" id="CLU_021203_1_1_9"/>
<feature type="domain" description="Sporulation stage II protein D amidase enhancer LytB N-terminal" evidence="2">
    <location>
        <begin position="46"/>
        <end position="144"/>
    </location>
</feature>
<gene>
    <name evidence="3" type="ORF">DESME_15435</name>
</gene>
<evidence type="ECO:0000259" key="2">
    <source>
        <dbReference type="Pfam" id="PF08486"/>
    </source>
</evidence>
<sequence length="316" mass="35340">MKKEGITILVLSLIIIFLIPWSIMRWQKEEIPLGDFNIRVKMPGGNVETLALEEYLVGVVAAEMPAEFDSEALKAQAVAARTYAAKQISRRSDSDQGYDVDTTVQTQAWLTDTQMKVKWGWWGYWRYHKPVLDSVESTKGQVLVANGQYIDAFYHSSSGRKPTERAEEVWSSSRLYLQNVESGETNQTRFVKTYTYTPNVLYQKLGISQTPQNFKASDFAIISQTTAGRAKEVRVLGKVFTAPQLRTLLGLASTDIEFTIQPEEIQLKTYGNGHAVGMSQYGANDLGKAGSTYSEILSHFYPGTQILALSKGNQNP</sequence>
<evidence type="ECO:0000313" key="4">
    <source>
        <dbReference type="Proteomes" id="UP000010847"/>
    </source>
</evidence>
<proteinExistence type="predicted"/>
<dbReference type="InterPro" id="IPR013693">
    <property type="entry name" value="SpoIID/LytB_N"/>
</dbReference>
<dbReference type="KEGG" id="dmt:DESME_15435"/>
<keyword evidence="4" id="KW-1185">Reference proteome</keyword>
<dbReference type="STRING" id="871968.DESME_15435"/>
<keyword evidence="1" id="KW-0812">Transmembrane</keyword>
<accession>W0EBN4</accession>
<dbReference type="Proteomes" id="UP000010847">
    <property type="component" value="Chromosome"/>
</dbReference>
<reference evidence="3 4" key="1">
    <citation type="submission" date="2013-12" db="EMBL/GenBank/DDBJ databases">
        <authorList>
            <consortium name="DOE Joint Genome Institute"/>
            <person name="Smidt H."/>
            <person name="Huntemann M."/>
            <person name="Han J."/>
            <person name="Chen A."/>
            <person name="Kyrpides N."/>
            <person name="Mavromatis K."/>
            <person name="Markowitz V."/>
            <person name="Palaniappan K."/>
            <person name="Ivanova N."/>
            <person name="Schaumberg A."/>
            <person name="Pati A."/>
            <person name="Liolios K."/>
            <person name="Nordberg H.P."/>
            <person name="Cantor M.N."/>
            <person name="Hua S.X."/>
            <person name="Woyke T."/>
        </authorList>
    </citation>
    <scope>NUCLEOTIDE SEQUENCE [LARGE SCALE GENOMIC DNA]</scope>
    <source>
        <strain evidence="4">DSM 15288</strain>
    </source>
</reference>
<dbReference type="GO" id="GO:0030435">
    <property type="term" value="P:sporulation resulting in formation of a cellular spore"/>
    <property type="evidence" value="ECO:0007669"/>
    <property type="project" value="InterPro"/>
</dbReference>
<dbReference type="PANTHER" id="PTHR30032:SF4">
    <property type="entry name" value="AMIDASE ENHANCER"/>
    <property type="match status" value="1"/>
</dbReference>
<feature type="transmembrane region" description="Helical" evidence="1">
    <location>
        <begin position="6"/>
        <end position="24"/>
    </location>
</feature>
<evidence type="ECO:0000313" key="3">
    <source>
        <dbReference type="EMBL" id="AHF08265.1"/>
    </source>
</evidence>
<protein>
    <submittedName>
        <fullName evidence="3">Stage II sporulation protein D</fullName>
    </submittedName>
</protein>
<dbReference type="Pfam" id="PF08486">
    <property type="entry name" value="SpoIID"/>
    <property type="match status" value="1"/>
</dbReference>
<dbReference type="OrthoDB" id="9794671at2"/>
<dbReference type="GO" id="GO:0030288">
    <property type="term" value="C:outer membrane-bounded periplasmic space"/>
    <property type="evidence" value="ECO:0007669"/>
    <property type="project" value="TreeGrafter"/>
</dbReference>
<keyword evidence="1" id="KW-1133">Transmembrane helix</keyword>
<evidence type="ECO:0000256" key="1">
    <source>
        <dbReference type="SAM" id="Phobius"/>
    </source>
</evidence>
<organism evidence="3 4">
    <name type="scientific">Desulfitobacterium metallireducens DSM 15288</name>
    <dbReference type="NCBI Taxonomy" id="871968"/>
    <lineage>
        <taxon>Bacteria</taxon>
        <taxon>Bacillati</taxon>
        <taxon>Bacillota</taxon>
        <taxon>Clostridia</taxon>
        <taxon>Eubacteriales</taxon>
        <taxon>Desulfitobacteriaceae</taxon>
        <taxon>Desulfitobacterium</taxon>
    </lineage>
</organism>
<dbReference type="PANTHER" id="PTHR30032">
    <property type="entry name" value="N-ACETYLMURAMOYL-L-ALANINE AMIDASE-RELATED"/>
    <property type="match status" value="1"/>
</dbReference>